<evidence type="ECO:0000256" key="6">
    <source>
        <dbReference type="PROSITE-ProRule" id="PRU00433"/>
    </source>
</evidence>
<comment type="caution">
    <text evidence="9">The sequence shown here is derived from an EMBL/GenBank/DDBJ whole genome shotgun (WGS) entry which is preliminary data.</text>
</comment>
<keyword evidence="4" id="KW-0249">Electron transport</keyword>
<keyword evidence="3 6" id="KW-0479">Metal-binding</keyword>
<evidence type="ECO:0000256" key="3">
    <source>
        <dbReference type="ARBA" id="ARBA00022723"/>
    </source>
</evidence>
<dbReference type="STRING" id="1400863.BN873_350014"/>
<feature type="signal peptide" evidence="7">
    <location>
        <begin position="1"/>
        <end position="24"/>
    </location>
</feature>
<dbReference type="GO" id="GO:0009055">
    <property type="term" value="F:electron transfer activity"/>
    <property type="evidence" value="ECO:0007669"/>
    <property type="project" value="InterPro"/>
</dbReference>
<evidence type="ECO:0000256" key="4">
    <source>
        <dbReference type="ARBA" id="ARBA00022982"/>
    </source>
</evidence>
<gene>
    <name evidence="9" type="ORF">BN873_350014</name>
</gene>
<evidence type="ECO:0000256" key="5">
    <source>
        <dbReference type="ARBA" id="ARBA00023004"/>
    </source>
</evidence>
<dbReference type="GO" id="GO:0046872">
    <property type="term" value="F:metal ion binding"/>
    <property type="evidence" value="ECO:0007669"/>
    <property type="project" value="UniProtKB-KW"/>
</dbReference>
<keyword evidence="7" id="KW-0732">Signal</keyword>
<dbReference type="OrthoDB" id="9796421at2"/>
<dbReference type="InterPro" id="IPR009056">
    <property type="entry name" value="Cyt_c-like_dom"/>
</dbReference>
<organism evidence="9 10">
    <name type="scientific">Candidatus Competibacter denitrificans Run_A_D11</name>
    <dbReference type="NCBI Taxonomy" id="1400863"/>
    <lineage>
        <taxon>Bacteria</taxon>
        <taxon>Pseudomonadati</taxon>
        <taxon>Pseudomonadota</taxon>
        <taxon>Gammaproteobacteria</taxon>
        <taxon>Candidatus Competibacteraceae</taxon>
        <taxon>Candidatus Competibacter</taxon>
    </lineage>
</organism>
<evidence type="ECO:0000256" key="2">
    <source>
        <dbReference type="ARBA" id="ARBA00022617"/>
    </source>
</evidence>
<dbReference type="Proteomes" id="UP000035760">
    <property type="component" value="Unassembled WGS sequence"/>
</dbReference>
<dbReference type="PROSITE" id="PS51007">
    <property type="entry name" value="CYTC"/>
    <property type="match status" value="2"/>
</dbReference>
<feature type="chain" id="PRO_5004878586" evidence="7">
    <location>
        <begin position="25"/>
        <end position="204"/>
    </location>
</feature>
<dbReference type="PANTHER" id="PTHR33751">
    <property type="entry name" value="CBB3-TYPE CYTOCHROME C OXIDASE SUBUNIT FIXP"/>
    <property type="match status" value="1"/>
</dbReference>
<name>W6MDE9_9GAMM</name>
<dbReference type="Pfam" id="PF00034">
    <property type="entry name" value="Cytochrom_C"/>
    <property type="match status" value="2"/>
</dbReference>
<evidence type="ECO:0000256" key="1">
    <source>
        <dbReference type="ARBA" id="ARBA00022448"/>
    </source>
</evidence>
<dbReference type="Gene3D" id="1.10.760.10">
    <property type="entry name" value="Cytochrome c-like domain"/>
    <property type="match status" value="2"/>
</dbReference>
<accession>W6MDE9</accession>
<dbReference type="SUPFAM" id="SSF46626">
    <property type="entry name" value="Cytochrome c"/>
    <property type="match status" value="2"/>
</dbReference>
<dbReference type="RefSeq" id="WP_048673230.1">
    <property type="nucleotide sequence ID" value="NZ_CBTJ020000042.1"/>
</dbReference>
<feature type="domain" description="Cytochrome c" evidence="8">
    <location>
        <begin position="117"/>
        <end position="195"/>
    </location>
</feature>
<evidence type="ECO:0000313" key="9">
    <source>
        <dbReference type="EMBL" id="CDI02753.1"/>
    </source>
</evidence>
<dbReference type="PANTHER" id="PTHR33751:SF9">
    <property type="entry name" value="CYTOCHROME C4"/>
    <property type="match status" value="1"/>
</dbReference>
<reference evidence="9" key="1">
    <citation type="submission" date="2013-07" db="EMBL/GenBank/DDBJ databases">
        <authorList>
            <person name="McIlroy S."/>
        </authorList>
    </citation>
    <scope>NUCLEOTIDE SEQUENCE [LARGE SCALE GENOMIC DNA]</scope>
    <source>
        <strain evidence="9">Run_A_D11</strain>
    </source>
</reference>
<protein>
    <submittedName>
        <fullName evidence="9">Cytochrome c family protein</fullName>
    </submittedName>
</protein>
<dbReference type="GO" id="GO:0020037">
    <property type="term" value="F:heme binding"/>
    <property type="evidence" value="ECO:0007669"/>
    <property type="project" value="InterPro"/>
</dbReference>
<dbReference type="InterPro" id="IPR036909">
    <property type="entry name" value="Cyt_c-like_dom_sf"/>
</dbReference>
<keyword evidence="10" id="KW-1185">Reference proteome</keyword>
<reference evidence="9" key="2">
    <citation type="submission" date="2014-03" db="EMBL/GenBank/DDBJ databases">
        <title>Candidatus Competibacter-lineage genomes retrieved from metagenomes reveal functional metabolic diversity.</title>
        <authorList>
            <person name="McIlroy S.J."/>
            <person name="Albertsen M."/>
            <person name="Andresen E.K."/>
            <person name="Saunders A.M."/>
            <person name="Kristiansen R."/>
            <person name="Stokholm-Bjerregaard M."/>
            <person name="Nielsen K.L."/>
            <person name="Nielsen P.H."/>
        </authorList>
    </citation>
    <scope>NUCLEOTIDE SEQUENCE</scope>
    <source>
        <strain evidence="9">Run_A_D11</strain>
    </source>
</reference>
<dbReference type="InterPro" id="IPR050597">
    <property type="entry name" value="Cytochrome_c_Oxidase_Subunit"/>
</dbReference>
<evidence type="ECO:0000259" key="8">
    <source>
        <dbReference type="PROSITE" id="PS51007"/>
    </source>
</evidence>
<dbReference type="AlphaFoldDB" id="W6MDE9"/>
<evidence type="ECO:0000313" key="10">
    <source>
        <dbReference type="Proteomes" id="UP000035760"/>
    </source>
</evidence>
<proteinExistence type="predicted"/>
<dbReference type="EMBL" id="CBTJ020000042">
    <property type="protein sequence ID" value="CDI02753.1"/>
    <property type="molecule type" value="Genomic_DNA"/>
</dbReference>
<feature type="domain" description="Cytochrome c" evidence="8">
    <location>
        <begin position="26"/>
        <end position="107"/>
    </location>
</feature>
<keyword evidence="1" id="KW-0813">Transport</keyword>
<sequence>MIRFIPRLFLTLALLGVSAGSAQAAGDVAAGKAKFETCTGCHAIPGYTNAYPTYHVPRLGGQHLDYLVTALKGYQSGERFHPTMHANAAVLTEQDIQNIATYLSGLQIIVTPNPVRGDAASGKKKSVSCAACHGPDGNGPIALYPRLAGQYEDYLQKALEDYKSGKRTNPVMKGMVIPLSEQDIADLAAYFASQTKGLGVVAHD</sequence>
<keyword evidence="2 6" id="KW-0349">Heme</keyword>
<evidence type="ECO:0000256" key="7">
    <source>
        <dbReference type="SAM" id="SignalP"/>
    </source>
</evidence>
<keyword evidence="5 6" id="KW-0408">Iron</keyword>